<evidence type="ECO:0000313" key="10">
    <source>
        <dbReference type="Proteomes" id="UP000064967"/>
    </source>
</evidence>
<evidence type="ECO:0000256" key="5">
    <source>
        <dbReference type="ARBA" id="ARBA00022989"/>
    </source>
</evidence>
<dbReference type="Pfam" id="PF00535">
    <property type="entry name" value="Glycos_transf_2"/>
    <property type="match status" value="1"/>
</dbReference>
<protein>
    <submittedName>
        <fullName evidence="9">Glycosyltransferase</fullName>
    </submittedName>
</protein>
<evidence type="ECO:0000313" key="9">
    <source>
        <dbReference type="EMBL" id="AKV03925.1"/>
    </source>
</evidence>
<dbReference type="STRING" id="1391654.AKJ09_10588"/>
<dbReference type="PATRIC" id="fig|1391654.3.peg.10728"/>
<gene>
    <name evidence="9" type="ORF">AKJ09_10588</name>
</gene>
<feature type="transmembrane region" description="Helical" evidence="7">
    <location>
        <begin position="141"/>
        <end position="166"/>
    </location>
</feature>
<dbReference type="GO" id="GO:0016757">
    <property type="term" value="F:glycosyltransferase activity"/>
    <property type="evidence" value="ECO:0007669"/>
    <property type="project" value="UniProtKB-KW"/>
</dbReference>
<comment type="subcellular location">
    <subcellularLocation>
        <location evidence="1">Membrane</location>
        <topology evidence="1">Multi-pass membrane protein</topology>
    </subcellularLocation>
</comment>
<keyword evidence="2" id="KW-0328">Glycosyltransferase</keyword>
<evidence type="ECO:0000256" key="4">
    <source>
        <dbReference type="ARBA" id="ARBA00022692"/>
    </source>
</evidence>
<dbReference type="InterPro" id="IPR050256">
    <property type="entry name" value="Glycosyltransferase_2"/>
</dbReference>
<dbReference type="SUPFAM" id="SSF53448">
    <property type="entry name" value="Nucleotide-diphospho-sugar transferases"/>
    <property type="match status" value="1"/>
</dbReference>
<keyword evidence="3 9" id="KW-0808">Transferase</keyword>
<dbReference type="PANTHER" id="PTHR48090:SF1">
    <property type="entry name" value="PROPHAGE BACTOPRENOL GLUCOSYL TRANSFERASE HOMOLOG"/>
    <property type="match status" value="1"/>
</dbReference>
<feature type="transmembrane region" description="Helical" evidence="7">
    <location>
        <begin position="108"/>
        <end position="129"/>
    </location>
</feature>
<proteinExistence type="predicted"/>
<dbReference type="EMBL" id="CP012333">
    <property type="protein sequence ID" value="AKV03925.1"/>
    <property type="molecule type" value="Genomic_DNA"/>
</dbReference>
<dbReference type="InterPro" id="IPR029044">
    <property type="entry name" value="Nucleotide-diphossugar_trans"/>
</dbReference>
<dbReference type="PANTHER" id="PTHR48090">
    <property type="entry name" value="UNDECAPRENYL-PHOSPHATE 4-DEOXY-4-FORMAMIDO-L-ARABINOSE TRANSFERASE-RELATED"/>
    <property type="match status" value="1"/>
</dbReference>
<dbReference type="InterPro" id="IPR001173">
    <property type="entry name" value="Glyco_trans_2-like"/>
</dbReference>
<evidence type="ECO:0000256" key="1">
    <source>
        <dbReference type="ARBA" id="ARBA00004141"/>
    </source>
</evidence>
<dbReference type="Proteomes" id="UP000064967">
    <property type="component" value="Chromosome"/>
</dbReference>
<dbReference type="AlphaFoldDB" id="A0A0K1QER3"/>
<keyword evidence="5 7" id="KW-1133">Transmembrane helix</keyword>
<accession>A0A0K1QER3</accession>
<keyword evidence="10" id="KW-1185">Reference proteome</keyword>
<dbReference type="GO" id="GO:0005886">
    <property type="term" value="C:plasma membrane"/>
    <property type="evidence" value="ECO:0007669"/>
    <property type="project" value="TreeGrafter"/>
</dbReference>
<evidence type="ECO:0000256" key="3">
    <source>
        <dbReference type="ARBA" id="ARBA00022679"/>
    </source>
</evidence>
<reference evidence="9 10" key="1">
    <citation type="submission" date="2015-08" db="EMBL/GenBank/DDBJ databases">
        <authorList>
            <person name="Babu N.S."/>
            <person name="Beckwith C.J."/>
            <person name="Beseler K.G."/>
            <person name="Brison A."/>
            <person name="Carone J.V."/>
            <person name="Caskin T.P."/>
            <person name="Diamond M."/>
            <person name="Durham M.E."/>
            <person name="Foxe J.M."/>
            <person name="Go M."/>
            <person name="Henderson B.A."/>
            <person name="Jones I.B."/>
            <person name="McGettigan J.A."/>
            <person name="Micheletti S.J."/>
            <person name="Nasrallah M.E."/>
            <person name="Ortiz D."/>
            <person name="Piller C.R."/>
            <person name="Privatt S.R."/>
            <person name="Schneider S.L."/>
            <person name="Sharp S."/>
            <person name="Smith T.C."/>
            <person name="Stanton J.D."/>
            <person name="Ullery H.E."/>
            <person name="Wilson R.J."/>
            <person name="Serrano M.G."/>
            <person name="Buck G."/>
            <person name="Lee V."/>
            <person name="Wang Y."/>
            <person name="Carvalho R."/>
            <person name="Voegtly L."/>
            <person name="Shi R."/>
            <person name="Duckworth R."/>
            <person name="Johnson A."/>
            <person name="Loviza R."/>
            <person name="Walstead R."/>
            <person name="Shah Z."/>
            <person name="Kiflezghi M."/>
            <person name="Wade K."/>
            <person name="Ball S.L."/>
            <person name="Bradley K.W."/>
            <person name="Asai D.J."/>
            <person name="Bowman C.A."/>
            <person name="Russell D.A."/>
            <person name="Pope W.H."/>
            <person name="Jacobs-Sera D."/>
            <person name="Hendrix R.W."/>
            <person name="Hatfull G.F."/>
        </authorList>
    </citation>
    <scope>NUCLEOTIDE SEQUENCE [LARGE SCALE GENOMIC DNA]</scope>
    <source>
        <strain evidence="9 10">DSM 27648</strain>
    </source>
</reference>
<keyword evidence="6 7" id="KW-0472">Membrane</keyword>
<dbReference type="KEGG" id="llu:AKJ09_10588"/>
<sequence length="194" mass="21040">MLNESSNVDSLHARLVATLAPLGIPYELVCVDDGSQDDTFDRLASLRERDPSVRAIRLSRNFGKECTVTAGLDASHGRLLALMDAATWKLVQLGAEGITSFSIVPLRLATYLGLLVSTVAIVSAAYDFVRTVLYGDPAQGFPSLFVGMLFFGAVQLVSLGIIGEYVGKTYIESKRRPLYFVRESLGGRPPTELP</sequence>
<name>A0A0K1QER3_9BACT</name>
<evidence type="ECO:0000256" key="2">
    <source>
        <dbReference type="ARBA" id="ARBA00022676"/>
    </source>
</evidence>
<evidence type="ECO:0000259" key="8">
    <source>
        <dbReference type="Pfam" id="PF00535"/>
    </source>
</evidence>
<evidence type="ECO:0000256" key="7">
    <source>
        <dbReference type="SAM" id="Phobius"/>
    </source>
</evidence>
<feature type="domain" description="Glycosyltransferase 2-like" evidence="8">
    <location>
        <begin position="4"/>
        <end position="85"/>
    </location>
</feature>
<dbReference type="Gene3D" id="3.90.550.10">
    <property type="entry name" value="Spore Coat Polysaccharide Biosynthesis Protein SpsA, Chain A"/>
    <property type="match status" value="1"/>
</dbReference>
<keyword evidence="4 7" id="KW-0812">Transmembrane</keyword>
<evidence type="ECO:0000256" key="6">
    <source>
        <dbReference type="ARBA" id="ARBA00023136"/>
    </source>
</evidence>
<organism evidence="9 10">
    <name type="scientific">Labilithrix luteola</name>
    <dbReference type="NCBI Taxonomy" id="1391654"/>
    <lineage>
        <taxon>Bacteria</taxon>
        <taxon>Pseudomonadati</taxon>
        <taxon>Myxococcota</taxon>
        <taxon>Polyangia</taxon>
        <taxon>Polyangiales</taxon>
        <taxon>Labilitrichaceae</taxon>
        <taxon>Labilithrix</taxon>
    </lineage>
</organism>